<reference evidence="3 4" key="1">
    <citation type="submission" date="2016-03" db="EMBL/GenBank/DDBJ databases">
        <title>Whole genome sequencing of Grifola frondosa 9006-11.</title>
        <authorList>
            <person name="Min B."/>
            <person name="Park H."/>
            <person name="Kim J.-G."/>
            <person name="Cho H."/>
            <person name="Oh Y.-L."/>
            <person name="Kong W.-S."/>
            <person name="Choi I.-G."/>
        </authorList>
    </citation>
    <scope>NUCLEOTIDE SEQUENCE [LARGE SCALE GENOMIC DNA]</scope>
    <source>
        <strain evidence="3 4">9006-11</strain>
    </source>
</reference>
<accession>A0A1C7MSG1</accession>
<feature type="region of interest" description="Disordered" evidence="1">
    <location>
        <begin position="244"/>
        <end position="381"/>
    </location>
</feature>
<proteinExistence type="predicted"/>
<sequence length="381" mass="41334">MLSLFVMLFGAFWFGVSVVVLYVFWIVPSMKPKPPPVSRRPSETVSSLPSPPSSILNQDGGTPCKCGNRVSFSDETPRSPTKKRWSSPARLFASAKSSPSPRSDPRSDFIDSGLFAILTSPSIRSRFSLSREGSLVSSLSESRPTFHSRLPSLKLFKSKSRKSSGVPESIRSGSDPVSLSSTSTTASAPPPIPYHKLRNYETPTGEMLRTTFVNPFRFKPRRAKTFTAASDASLSNVARASAAAERPNYRHFHSFHPKASTDARVSSRRPREGSVSSASTAASYASSISPRDVPRTQPYSAPYHARMPGDLSSTRSQAPRRGGLSGPERSALRPSERVRSRAQSLRASEELPPNALGLSLHQESTGCSGKHGTGQAPARVW</sequence>
<evidence type="ECO:0000313" key="4">
    <source>
        <dbReference type="Proteomes" id="UP000092993"/>
    </source>
</evidence>
<keyword evidence="4" id="KW-1185">Reference proteome</keyword>
<evidence type="ECO:0000256" key="1">
    <source>
        <dbReference type="SAM" id="MobiDB-lite"/>
    </source>
</evidence>
<feature type="transmembrane region" description="Helical" evidence="2">
    <location>
        <begin position="6"/>
        <end position="27"/>
    </location>
</feature>
<dbReference type="EMBL" id="LUGG01000001">
    <property type="protein sequence ID" value="OBZ79647.1"/>
    <property type="molecule type" value="Genomic_DNA"/>
</dbReference>
<feature type="region of interest" description="Disordered" evidence="1">
    <location>
        <begin position="161"/>
        <end position="195"/>
    </location>
</feature>
<dbReference type="Proteomes" id="UP000092993">
    <property type="component" value="Unassembled WGS sequence"/>
</dbReference>
<name>A0A1C7MSG1_GRIFR</name>
<keyword evidence="2" id="KW-0812">Transmembrane</keyword>
<dbReference type="OMA" id="NPFRSKA"/>
<feature type="compositionally biased region" description="Basic and acidic residues" evidence="1">
    <location>
        <begin position="330"/>
        <end position="339"/>
    </location>
</feature>
<comment type="caution">
    <text evidence="3">The sequence shown here is derived from an EMBL/GenBank/DDBJ whole genome shotgun (WGS) entry which is preliminary data.</text>
</comment>
<keyword evidence="2" id="KW-1133">Transmembrane helix</keyword>
<protein>
    <submittedName>
        <fullName evidence="3">Uncharacterized protein</fullName>
    </submittedName>
</protein>
<dbReference type="AlphaFoldDB" id="A0A1C7MSG1"/>
<gene>
    <name evidence="3" type="ORF">A0H81_01366</name>
</gene>
<organism evidence="3 4">
    <name type="scientific">Grifola frondosa</name>
    <name type="common">Maitake</name>
    <name type="synonym">Polyporus frondosus</name>
    <dbReference type="NCBI Taxonomy" id="5627"/>
    <lineage>
        <taxon>Eukaryota</taxon>
        <taxon>Fungi</taxon>
        <taxon>Dikarya</taxon>
        <taxon>Basidiomycota</taxon>
        <taxon>Agaricomycotina</taxon>
        <taxon>Agaricomycetes</taxon>
        <taxon>Polyporales</taxon>
        <taxon>Grifolaceae</taxon>
        <taxon>Grifola</taxon>
    </lineage>
</organism>
<evidence type="ECO:0000313" key="3">
    <source>
        <dbReference type="EMBL" id="OBZ79647.1"/>
    </source>
</evidence>
<feature type="region of interest" description="Disordered" evidence="1">
    <location>
        <begin position="32"/>
        <end position="105"/>
    </location>
</feature>
<keyword evidence="2" id="KW-0472">Membrane</keyword>
<evidence type="ECO:0000256" key="2">
    <source>
        <dbReference type="SAM" id="Phobius"/>
    </source>
</evidence>
<feature type="compositionally biased region" description="Low complexity" evidence="1">
    <location>
        <begin position="274"/>
        <end position="289"/>
    </location>
</feature>